<keyword evidence="1" id="KW-0732">Signal</keyword>
<dbReference type="STRING" id="4155.A0A022PQL8"/>
<sequence length="250" mass="29247">MLLFLVSCLSFLLVSQSLILKQKNQPPKFNSRMWVFLKSPHRFFILLSRKRKILNRFFFFFPSIKKIQTINTTTKEERKEEAAHKEEFSLLDLPDLPLDAILEKLSPFELCSMARVCSSLKLSCTSDHLWRKQMEKKWGGVIGDVAHNEWRSQLITASKRPHFSTERSGKFQLFLELFMGKKSDIKKSDSRKYLLQENSVMAFYLALETGKFWFPAQVFNRQVQNGHVGFMLSCYDAQLCYDSTTDNFIA</sequence>
<dbReference type="PANTHER" id="PTHR31482">
    <property type="entry name" value="ESTS AU081301(E20138)"/>
    <property type="match status" value="1"/>
</dbReference>
<dbReference type="SUPFAM" id="SSF81383">
    <property type="entry name" value="F-box domain"/>
    <property type="match status" value="1"/>
</dbReference>
<name>A0A022PQL8_ERYGU</name>
<evidence type="ECO:0000259" key="2">
    <source>
        <dbReference type="PROSITE" id="PS50181"/>
    </source>
</evidence>
<dbReference type="EMBL" id="KI632325">
    <property type="protein sequence ID" value="EYU18617.1"/>
    <property type="molecule type" value="Genomic_DNA"/>
</dbReference>
<dbReference type="InterPro" id="IPR001810">
    <property type="entry name" value="F-box_dom"/>
</dbReference>
<dbReference type="AlphaFoldDB" id="A0A022PQL8"/>
<gene>
    <name evidence="3" type="ORF">MIMGU_mgv1a0077791mg</name>
</gene>
<dbReference type="eggNOG" id="ENOG502QVSG">
    <property type="taxonomic scope" value="Eukaryota"/>
</dbReference>
<reference evidence="3 4" key="1">
    <citation type="journal article" date="2013" name="Proc. Natl. Acad. Sci. U.S.A.">
        <title>Fine-scale variation in meiotic recombination in Mimulus inferred from population shotgun sequencing.</title>
        <authorList>
            <person name="Hellsten U."/>
            <person name="Wright K.M."/>
            <person name="Jenkins J."/>
            <person name="Shu S."/>
            <person name="Yuan Y."/>
            <person name="Wessler S.R."/>
            <person name="Schmutz J."/>
            <person name="Willis J.H."/>
            <person name="Rokhsar D.S."/>
        </authorList>
    </citation>
    <scope>NUCLEOTIDE SEQUENCE [LARGE SCALE GENOMIC DNA]</scope>
    <source>
        <strain evidence="4">cv. DUN x IM62</strain>
    </source>
</reference>
<feature type="domain" description="F-box" evidence="2">
    <location>
        <begin position="87"/>
        <end position="133"/>
    </location>
</feature>
<evidence type="ECO:0000313" key="4">
    <source>
        <dbReference type="Proteomes" id="UP000030748"/>
    </source>
</evidence>
<dbReference type="Proteomes" id="UP000030748">
    <property type="component" value="Unassembled WGS sequence"/>
</dbReference>
<dbReference type="PROSITE" id="PS50181">
    <property type="entry name" value="FBOX"/>
    <property type="match status" value="1"/>
</dbReference>
<evidence type="ECO:0000313" key="3">
    <source>
        <dbReference type="EMBL" id="EYU18617.1"/>
    </source>
</evidence>
<feature type="signal peptide" evidence="1">
    <location>
        <begin position="1"/>
        <end position="17"/>
    </location>
</feature>
<dbReference type="Gene3D" id="1.20.1280.50">
    <property type="match status" value="1"/>
</dbReference>
<proteinExistence type="predicted"/>
<dbReference type="Pfam" id="PF00646">
    <property type="entry name" value="F-box"/>
    <property type="match status" value="1"/>
</dbReference>
<evidence type="ECO:0000256" key="1">
    <source>
        <dbReference type="SAM" id="SignalP"/>
    </source>
</evidence>
<feature type="chain" id="PRO_5001506587" description="F-box domain-containing protein" evidence="1">
    <location>
        <begin position="18"/>
        <end position="250"/>
    </location>
</feature>
<organism evidence="3 4">
    <name type="scientific">Erythranthe guttata</name>
    <name type="common">Yellow monkey flower</name>
    <name type="synonym">Mimulus guttatus</name>
    <dbReference type="NCBI Taxonomy" id="4155"/>
    <lineage>
        <taxon>Eukaryota</taxon>
        <taxon>Viridiplantae</taxon>
        <taxon>Streptophyta</taxon>
        <taxon>Embryophyta</taxon>
        <taxon>Tracheophyta</taxon>
        <taxon>Spermatophyta</taxon>
        <taxon>Magnoliopsida</taxon>
        <taxon>eudicotyledons</taxon>
        <taxon>Gunneridae</taxon>
        <taxon>Pentapetalae</taxon>
        <taxon>asterids</taxon>
        <taxon>lamiids</taxon>
        <taxon>Lamiales</taxon>
        <taxon>Phrymaceae</taxon>
        <taxon>Erythranthe</taxon>
    </lineage>
</organism>
<protein>
    <recommendedName>
        <fullName evidence="2">F-box domain-containing protein</fullName>
    </recommendedName>
</protein>
<keyword evidence="4" id="KW-1185">Reference proteome</keyword>
<dbReference type="SMART" id="SM00256">
    <property type="entry name" value="FBOX"/>
    <property type="match status" value="1"/>
</dbReference>
<feature type="non-terminal residue" evidence="3">
    <location>
        <position position="250"/>
    </location>
</feature>
<accession>A0A022PQL8</accession>
<dbReference type="InterPro" id="IPR036047">
    <property type="entry name" value="F-box-like_dom_sf"/>
</dbReference>
<dbReference type="PANTHER" id="PTHR31482:SF2">
    <property type="entry name" value="F-BOX DOMAIN-CONTAINING PROTEIN"/>
    <property type="match status" value="1"/>
</dbReference>